<feature type="disulfide bond" evidence="9">
    <location>
        <begin position="629"/>
        <end position="672"/>
    </location>
</feature>
<reference evidence="12 13" key="1">
    <citation type="journal article" date="2020" name="G3 (Bethesda)">
        <title>Draft Genome of the Common Snapping Turtle, Chelydra serpentina, a Model for Phenotypic Plasticity in Reptiles.</title>
        <authorList>
            <person name="Das D."/>
            <person name="Singh S.K."/>
            <person name="Bierstedt J."/>
            <person name="Erickson A."/>
            <person name="Galli G.L.J."/>
            <person name="Crossley D.A. 2nd"/>
            <person name="Rhen T."/>
        </authorList>
    </citation>
    <scope>NUCLEOTIDE SEQUENCE [LARGE SCALE GENOMIC DNA]</scope>
    <source>
        <strain evidence="12">KW</strain>
    </source>
</reference>
<evidence type="ECO:0000313" key="13">
    <source>
        <dbReference type="Proteomes" id="UP000765507"/>
    </source>
</evidence>
<evidence type="ECO:0000256" key="10">
    <source>
        <dbReference type="SAM" id="SignalP"/>
    </source>
</evidence>
<dbReference type="InterPro" id="IPR035976">
    <property type="entry name" value="Sushi/SCR/CCP_sf"/>
</dbReference>
<dbReference type="InterPro" id="IPR051503">
    <property type="entry name" value="ComplSys_Reg/VirEntry_Med"/>
</dbReference>
<feature type="domain" description="Sushi" evidence="11">
    <location>
        <begin position="627"/>
        <end position="685"/>
    </location>
</feature>
<feature type="domain" description="Sushi" evidence="11">
    <location>
        <begin position="811"/>
        <end position="868"/>
    </location>
</feature>
<comment type="caution">
    <text evidence="12">The sequence shown here is derived from an EMBL/GenBank/DDBJ whole genome shotgun (WGS) entry which is preliminary data.</text>
</comment>
<dbReference type="CDD" id="cd00033">
    <property type="entry name" value="CCP"/>
    <property type="match status" value="13"/>
</dbReference>
<protein>
    <submittedName>
        <fullName evidence="12">Complement factor H</fullName>
    </submittedName>
</protein>
<dbReference type="OrthoDB" id="10051774at2759"/>
<accession>A0A8T1SZ33</accession>
<dbReference type="PANTHER" id="PTHR45785">
    <property type="entry name" value="COMPLEMENT FACTOR H-RELATED"/>
    <property type="match status" value="1"/>
</dbReference>
<feature type="disulfide bond" evidence="9">
    <location>
        <begin position="114"/>
        <end position="141"/>
    </location>
</feature>
<dbReference type="SMART" id="SM00032">
    <property type="entry name" value="CCP"/>
    <property type="match status" value="20"/>
</dbReference>
<feature type="signal peptide" evidence="10">
    <location>
        <begin position="1"/>
        <end position="17"/>
    </location>
</feature>
<keyword evidence="6 9" id="KW-1015">Disulfide bond</keyword>
<dbReference type="FunFam" id="2.10.70.10:FF:000054">
    <property type="entry name" value="Complement inhibitory factor H"/>
    <property type="match status" value="1"/>
</dbReference>
<evidence type="ECO:0000256" key="8">
    <source>
        <dbReference type="ARBA" id="ARBA00062308"/>
    </source>
</evidence>
<feature type="chain" id="PRO_5035760395" evidence="10">
    <location>
        <begin position="18"/>
        <end position="1245"/>
    </location>
</feature>
<feature type="domain" description="Sushi" evidence="11">
    <location>
        <begin position="83"/>
        <end position="143"/>
    </location>
</feature>
<dbReference type="FunFam" id="2.10.70.10:FF:000014">
    <property type="entry name" value="Membrane cofactor protein"/>
    <property type="match status" value="1"/>
</dbReference>
<keyword evidence="13" id="KW-1185">Reference proteome</keyword>
<dbReference type="SUPFAM" id="SSF57535">
    <property type="entry name" value="Complement control module/SCR domain"/>
    <property type="match status" value="19"/>
</dbReference>
<feature type="disulfide bond" evidence="9">
    <location>
        <begin position="179"/>
        <end position="206"/>
    </location>
</feature>
<sequence length="1245" mass="140266">MILLGYTVLLLLWTCTAEKDCETPPPRRTKEILTGTWDKASYPHGTSAIYNCRPGYIKLGRVTFECKDGVWKHLYPYVECRNKPCGHPGDIQFGSFELTAGTEFVFGTRVEYRCDEGYQMLSQRNFRECQADGWSNELPHCEVRKCLPVNAPENGKILAAGVYEANQEFSFGQVVQFECNKDYKLSGSKEIHCSADGNWNVDVPTCIAITCKPPRINNGNLMTPDRVYRENERLQFTCNPGYTFGERSDADCTEYGWNPKPFCKEIRCDPPTVTNGTYQPKKKVFRELEAIRVDCNQGFHFETDNRDRRAECTKNGWLPIPRCILRPCDYPHIENGALTDYYENNKERAFPAHLGASIYYSCLDGYVSEREERWPLMRCTKAGWSPAPKCFKKCSPGHLENGKFISGYWNTYKEGDEISYVCYPENLQAKVTCTKNGWSPTPSCTSKKICEKVEIQNGYFHESKKRFDLSEVATYGCQIDYTTPEGKNMGKTQCLEEKWTPLPKCIKTCGKPLFEHINFHTNQTVFLPEEILEYECADGYQTVNKITTGYTVCGINGWTPEPQCLAIECEMLTLSHGGVSPPKGKYDNGDVVTFSCAKSHTRVGPDSSQCYYFGWFPASPTCKEETKDCGPPPSITNGNIISELHEKYQHGNSTEYDCDHSFKMIGSRKIECIDGEWTSLPSCIKEEKHCKKPPSINNGNAVNGMDRSQYVHGDTVEYECEPNYEMVGPKTVKCLSGEWISLPSCADQSATCELPENFENIAILQPGIKTRIFKHQTLLRYKCKTGATNFMQATCKYGEWTPKLDCIEIKRKCPPPPQLPGAIKITETRNYENGEKIAFTCLKHFEHQGAKEIMCENGKWQSPPYCVEEKSCLQPPSIANGEILSLENQNLREEQSGPVTYRNGTVLTYNCNPGFRLRGPLEIICKTGKWTSAPTCAEMPCTGVPNIMNAQTEGRVKHSYEPGETVHYQCHPGFIISGSPDVTCKAGKWATQPVCEDATCRAPPAVTNADIINNEERSYLPGARVQYKCQEGFESMESNYVICEDGQWSQPPICKDMRCATAPEIIAGKIQGSKRGRYFPGDRVRYRCRQGLSLIGSPVITCKQGKWSQPPECREAAGKCGPPPATDNGDTIDFARPVYESGSAVEYRCKSLHVMRGSQFVRCESGQWTNPPVCLEPCTASPEEMEKNNIMLKWKKNSKLYSESGDFIEFGCKWGYEKDPTSVFRVQCVEGKLAYPKCKRSGTSG</sequence>
<keyword evidence="3 9" id="KW-0768">Sushi</keyword>
<feature type="domain" description="Sushi" evidence="11">
    <location>
        <begin position="209"/>
        <end position="265"/>
    </location>
</feature>
<dbReference type="PANTHER" id="PTHR45785:SF7">
    <property type="entry name" value="COMPLEMENT FACTOR H"/>
    <property type="match status" value="1"/>
</dbReference>
<gene>
    <name evidence="12" type="ORF">G0U57_018459</name>
</gene>
<feature type="domain" description="Sushi" evidence="11">
    <location>
        <begin position="144"/>
        <end position="208"/>
    </location>
</feature>
<feature type="domain" description="Sushi" evidence="11">
    <location>
        <begin position="392"/>
        <end position="446"/>
    </location>
</feature>
<feature type="disulfide bond" evidence="9">
    <location>
        <begin position="1059"/>
        <end position="1102"/>
    </location>
</feature>
<organism evidence="12 13">
    <name type="scientific">Chelydra serpentina</name>
    <name type="common">Snapping turtle</name>
    <name type="synonym">Testudo serpentina</name>
    <dbReference type="NCBI Taxonomy" id="8475"/>
    <lineage>
        <taxon>Eukaryota</taxon>
        <taxon>Metazoa</taxon>
        <taxon>Chordata</taxon>
        <taxon>Craniata</taxon>
        <taxon>Vertebrata</taxon>
        <taxon>Euteleostomi</taxon>
        <taxon>Archelosauria</taxon>
        <taxon>Testudinata</taxon>
        <taxon>Testudines</taxon>
        <taxon>Cryptodira</taxon>
        <taxon>Durocryptodira</taxon>
        <taxon>Americhelydia</taxon>
        <taxon>Chelydroidea</taxon>
        <taxon>Chelydridae</taxon>
        <taxon>Chelydra</taxon>
    </lineage>
</organism>
<feature type="domain" description="Sushi" evidence="11">
    <location>
        <begin position="507"/>
        <end position="566"/>
    </location>
</feature>
<keyword evidence="2" id="KW-0964">Secreted</keyword>
<dbReference type="FunFam" id="2.10.70.10:FF:000060">
    <property type="entry name" value="Complement inhibitory factor H"/>
    <property type="match status" value="1"/>
</dbReference>
<keyword evidence="5" id="KW-0677">Repeat</keyword>
<dbReference type="AlphaFoldDB" id="A0A8T1SZ33"/>
<evidence type="ECO:0000256" key="3">
    <source>
        <dbReference type="ARBA" id="ARBA00022659"/>
    </source>
</evidence>
<dbReference type="FunFam" id="2.10.70.10:FF:000026">
    <property type="entry name" value="Complement inhibitory factor H"/>
    <property type="match status" value="1"/>
</dbReference>
<dbReference type="Gene3D" id="2.10.70.10">
    <property type="entry name" value="Complement Module, domain 1"/>
    <property type="match status" value="20"/>
</dbReference>
<evidence type="ECO:0000313" key="12">
    <source>
        <dbReference type="EMBL" id="KAG6933764.1"/>
    </source>
</evidence>
<feature type="domain" description="Sushi" evidence="11">
    <location>
        <begin position="1118"/>
        <end position="1176"/>
    </location>
</feature>
<feature type="domain" description="Sushi" evidence="11">
    <location>
        <begin position="19"/>
        <end position="82"/>
    </location>
</feature>
<dbReference type="EMBL" id="JAHGAV010000067">
    <property type="protein sequence ID" value="KAG6933764.1"/>
    <property type="molecule type" value="Genomic_DNA"/>
</dbReference>
<comment type="subunit">
    <text evidence="8">Homodimer. Also forms homooligomers. Interacts with complement protein C3b; this interaction inhibits complement activation. Interacts with complement protein C3d. Interacts with CR3/ITGAM; this interaction mediates adhesion of neutrophils to pathogens leading to pathogen clearance.</text>
</comment>
<comment type="subcellular location">
    <subcellularLocation>
        <location evidence="1">Secreted</location>
    </subcellularLocation>
</comment>
<feature type="domain" description="Sushi" evidence="11">
    <location>
        <begin position="939"/>
        <end position="997"/>
    </location>
</feature>
<dbReference type="GO" id="GO:0005576">
    <property type="term" value="C:extracellular region"/>
    <property type="evidence" value="ECO:0007669"/>
    <property type="project" value="UniProtKB-SubCell"/>
</dbReference>
<keyword evidence="7" id="KW-0325">Glycoprotein</keyword>
<feature type="domain" description="Sushi" evidence="11">
    <location>
        <begin position="998"/>
        <end position="1056"/>
    </location>
</feature>
<dbReference type="InterPro" id="IPR000436">
    <property type="entry name" value="Sushi_SCR_CCP_dom"/>
</dbReference>
<evidence type="ECO:0000256" key="2">
    <source>
        <dbReference type="ARBA" id="ARBA00022525"/>
    </source>
</evidence>
<feature type="domain" description="Sushi" evidence="11">
    <location>
        <begin position="1057"/>
        <end position="1115"/>
    </location>
</feature>
<feature type="domain" description="Sushi" evidence="11">
    <location>
        <begin position="567"/>
        <end position="624"/>
    </location>
</feature>
<name>A0A8T1SZ33_CHESE</name>
<feature type="disulfide bond" evidence="9">
    <location>
        <begin position="1120"/>
        <end position="1163"/>
    </location>
</feature>
<proteinExistence type="predicted"/>
<evidence type="ECO:0000256" key="7">
    <source>
        <dbReference type="ARBA" id="ARBA00023180"/>
    </source>
</evidence>
<dbReference type="Pfam" id="PF00084">
    <property type="entry name" value="Sushi"/>
    <property type="match status" value="16"/>
</dbReference>
<keyword evidence="4 10" id="KW-0732">Signal</keyword>
<feature type="domain" description="Sushi" evidence="11">
    <location>
        <begin position="688"/>
        <end position="747"/>
    </location>
</feature>
<evidence type="ECO:0000256" key="4">
    <source>
        <dbReference type="ARBA" id="ARBA00022729"/>
    </source>
</evidence>
<evidence type="ECO:0000256" key="9">
    <source>
        <dbReference type="PROSITE-ProRule" id="PRU00302"/>
    </source>
</evidence>
<feature type="domain" description="Sushi" evidence="11">
    <location>
        <begin position="266"/>
        <end position="325"/>
    </location>
</feature>
<feature type="domain" description="Sushi" evidence="11">
    <location>
        <begin position="870"/>
        <end position="938"/>
    </location>
</feature>
<evidence type="ECO:0000256" key="6">
    <source>
        <dbReference type="ARBA" id="ARBA00023157"/>
    </source>
</evidence>
<feature type="disulfide bond" evidence="9">
    <location>
        <begin position="1000"/>
        <end position="1043"/>
    </location>
</feature>
<feature type="disulfide bond" evidence="9">
    <location>
        <begin position="941"/>
        <end position="984"/>
    </location>
</feature>
<evidence type="ECO:0000256" key="1">
    <source>
        <dbReference type="ARBA" id="ARBA00004613"/>
    </source>
</evidence>
<comment type="caution">
    <text evidence="9">Lacks conserved residue(s) required for the propagation of feature annotation.</text>
</comment>
<evidence type="ECO:0000259" key="11">
    <source>
        <dbReference type="PROSITE" id="PS50923"/>
    </source>
</evidence>
<evidence type="ECO:0000256" key="5">
    <source>
        <dbReference type="ARBA" id="ARBA00022737"/>
    </source>
</evidence>
<dbReference type="Proteomes" id="UP000765507">
    <property type="component" value="Unassembled WGS sequence"/>
</dbReference>
<dbReference type="PROSITE" id="PS50923">
    <property type="entry name" value="SUSHI"/>
    <property type="match status" value="16"/>
</dbReference>